<evidence type="ECO:0000256" key="6">
    <source>
        <dbReference type="ARBA" id="ARBA00023315"/>
    </source>
</evidence>
<keyword evidence="4 8" id="KW-0808">Transferase</keyword>
<evidence type="ECO:0000256" key="8">
    <source>
        <dbReference type="HAMAP-Rule" id="MF_00295"/>
    </source>
</evidence>
<comment type="caution">
    <text evidence="10">The sequence shown here is derived from an EMBL/GenBank/DDBJ whole genome shotgun (WGS) entry which is preliminary data.</text>
</comment>
<dbReference type="EC" id="2.3.1.31" evidence="8"/>
<dbReference type="Gene3D" id="3.40.50.880">
    <property type="match status" value="1"/>
</dbReference>
<comment type="caution">
    <text evidence="8">Lacks conserved residue(s) required for the propagation of feature annotation.</text>
</comment>
<comment type="catalytic activity">
    <reaction evidence="7 8">
        <text>L-homoserine + acetyl-CoA = O-acetyl-L-homoserine + CoA</text>
        <dbReference type="Rhea" id="RHEA:13701"/>
        <dbReference type="ChEBI" id="CHEBI:57287"/>
        <dbReference type="ChEBI" id="CHEBI:57288"/>
        <dbReference type="ChEBI" id="CHEBI:57476"/>
        <dbReference type="ChEBI" id="CHEBI:57716"/>
        <dbReference type="EC" id="2.3.1.31"/>
    </reaction>
</comment>
<dbReference type="FunFam" id="3.40.50.880:FF:000004">
    <property type="entry name" value="Homoserine O-succinyltransferase"/>
    <property type="match status" value="1"/>
</dbReference>
<dbReference type="PIRSF" id="PIRSF000450">
    <property type="entry name" value="H_ser_succinyltr"/>
    <property type="match status" value="1"/>
</dbReference>
<evidence type="ECO:0000313" key="10">
    <source>
        <dbReference type="EMBL" id="HIV02186.1"/>
    </source>
</evidence>
<feature type="binding site" evidence="8">
    <location>
        <position position="163"/>
    </location>
    <ligand>
        <name>substrate</name>
    </ligand>
</feature>
<evidence type="ECO:0000256" key="3">
    <source>
        <dbReference type="ARBA" id="ARBA00022605"/>
    </source>
</evidence>
<accession>A0A9D1SZZ9</accession>
<dbReference type="AlphaFoldDB" id="A0A9D1SZZ9"/>
<feature type="site" description="Important for acyl-CoA specificity" evidence="8">
    <location>
        <position position="111"/>
    </location>
</feature>
<dbReference type="Pfam" id="PF04204">
    <property type="entry name" value="HTS"/>
    <property type="match status" value="1"/>
</dbReference>
<feature type="binding site" evidence="8">
    <location>
        <position position="192"/>
    </location>
    <ligand>
        <name>substrate</name>
    </ligand>
</feature>
<comment type="similarity">
    <text evidence="8">Belongs to the MetA family.</text>
</comment>
<keyword evidence="2 8" id="KW-0963">Cytoplasm</keyword>
<evidence type="ECO:0000256" key="5">
    <source>
        <dbReference type="ARBA" id="ARBA00023167"/>
    </source>
</evidence>
<dbReference type="PANTHER" id="PTHR20919:SF0">
    <property type="entry name" value="HOMOSERINE O-SUCCINYLTRANSFERASE"/>
    <property type="match status" value="1"/>
</dbReference>
<keyword evidence="5 8" id="KW-0486">Methionine biosynthesis</keyword>
<name>A0A9D1SZZ9_9FIRM</name>
<keyword evidence="6 8" id="KW-0012">Acyltransferase</keyword>
<feature type="active site" description="Proton acceptor" evidence="8">
    <location>
        <position position="235"/>
    </location>
</feature>
<evidence type="ECO:0000256" key="2">
    <source>
        <dbReference type="ARBA" id="ARBA00022490"/>
    </source>
</evidence>
<dbReference type="InterPro" id="IPR033752">
    <property type="entry name" value="MetA_family"/>
</dbReference>
<sequence length="307" mass="35764">MPIKIPDKLPAVTQLESENIFVMTETVAARQDIRPLQLMFVNLMPKKITTETQILRYLSNSPLQVEIEFVHMKSHVSKNTAKEHLVKFYKTFDDVKHRKFDGMIITGAPVENLPFEEVDYWDELCEIMEWSKTHVTSTFHICWGAQAGLYYHYGIKKHPLEKKMFGVFEHGVNRTTSKLMRGFDSSFYVPHSRHTTVLRADIEKVPALEILSESEEAGVYIVFTKAGKQIFVTGHSEYDANTLHEEYMRDREKGLDIDVPKNYYPGDDPAKPPMMRWRSHASLLYSNWLNYFVYQITPYNIDEINGE</sequence>
<evidence type="ECO:0000256" key="7">
    <source>
        <dbReference type="ARBA" id="ARBA00049043"/>
    </source>
</evidence>
<dbReference type="SUPFAM" id="SSF52317">
    <property type="entry name" value="Class I glutamine amidotransferase-like"/>
    <property type="match status" value="1"/>
</dbReference>
<dbReference type="InterPro" id="IPR005697">
    <property type="entry name" value="HST_MetA"/>
</dbReference>
<feature type="active site" evidence="8">
    <location>
        <position position="237"/>
    </location>
</feature>
<dbReference type="InterPro" id="IPR029062">
    <property type="entry name" value="Class_I_gatase-like"/>
</dbReference>
<feature type="binding site" evidence="8">
    <location>
        <position position="249"/>
    </location>
    <ligand>
        <name>substrate</name>
    </ligand>
</feature>
<protein>
    <recommendedName>
        <fullName evidence="8">Homoserine O-acetyltransferase</fullName>
        <shortName evidence="8">HAT</shortName>
        <ecNumber evidence="8">2.3.1.31</ecNumber>
    </recommendedName>
    <alternativeName>
        <fullName evidence="8">Homoserine transacetylase</fullName>
        <shortName evidence="8">HTA</shortName>
    </alternativeName>
</protein>
<dbReference type="NCBIfam" id="TIGR01001">
    <property type="entry name" value="metA"/>
    <property type="match status" value="1"/>
</dbReference>
<dbReference type="GO" id="GO:0004414">
    <property type="term" value="F:homoserine O-acetyltransferase activity"/>
    <property type="evidence" value="ECO:0007669"/>
    <property type="project" value="UniProtKB-EC"/>
</dbReference>
<keyword evidence="3 8" id="KW-0028">Amino-acid biosynthesis</keyword>
<feature type="site" description="Important for substrate specificity" evidence="8">
    <location>
        <position position="192"/>
    </location>
</feature>
<comment type="subcellular location">
    <subcellularLocation>
        <location evidence="1 8">Cytoplasm</location>
    </subcellularLocation>
</comment>
<comment type="function">
    <text evidence="8">Transfers an acetyl group from acetyl-CoA to L-homoserine, forming acetyl-L-homoserine.</text>
</comment>
<organism evidence="10 11">
    <name type="scientific">Candidatus Aphodoplasma excrementigallinarum</name>
    <dbReference type="NCBI Taxonomy" id="2840673"/>
    <lineage>
        <taxon>Bacteria</taxon>
        <taxon>Bacillati</taxon>
        <taxon>Bacillota</taxon>
        <taxon>Clostridia</taxon>
        <taxon>Eubacteriales</taxon>
        <taxon>Candidatus Aphodoplasma</taxon>
    </lineage>
</organism>
<evidence type="ECO:0000313" key="11">
    <source>
        <dbReference type="Proteomes" id="UP000886743"/>
    </source>
</evidence>
<reference evidence="10" key="1">
    <citation type="submission" date="2020-10" db="EMBL/GenBank/DDBJ databases">
        <authorList>
            <person name="Gilroy R."/>
        </authorList>
    </citation>
    <scope>NUCLEOTIDE SEQUENCE</scope>
    <source>
        <strain evidence="10">4920</strain>
    </source>
</reference>
<evidence type="ECO:0000256" key="9">
    <source>
        <dbReference type="PIRSR" id="PIRSR000450-1"/>
    </source>
</evidence>
<dbReference type="GO" id="GO:0019281">
    <property type="term" value="P:L-methionine biosynthetic process from homoserine via O-succinyl-L-homoserine and cystathionine"/>
    <property type="evidence" value="ECO:0007669"/>
    <property type="project" value="InterPro"/>
</dbReference>
<dbReference type="HAMAP" id="MF_00295">
    <property type="entry name" value="MetA_acyltransf"/>
    <property type="match status" value="1"/>
</dbReference>
<dbReference type="Proteomes" id="UP000886743">
    <property type="component" value="Unassembled WGS sequence"/>
</dbReference>
<dbReference type="EMBL" id="DVOF01000038">
    <property type="protein sequence ID" value="HIV02186.1"/>
    <property type="molecule type" value="Genomic_DNA"/>
</dbReference>
<feature type="active site" description="Acyl-thioester intermediate" evidence="8 9">
    <location>
        <position position="142"/>
    </location>
</feature>
<evidence type="ECO:0000256" key="4">
    <source>
        <dbReference type="ARBA" id="ARBA00022679"/>
    </source>
</evidence>
<dbReference type="GO" id="GO:0008899">
    <property type="term" value="F:homoserine O-succinyltransferase activity"/>
    <property type="evidence" value="ECO:0007669"/>
    <property type="project" value="UniProtKB-UniRule"/>
</dbReference>
<dbReference type="PANTHER" id="PTHR20919">
    <property type="entry name" value="HOMOSERINE O-SUCCINYLTRANSFERASE"/>
    <property type="match status" value="1"/>
</dbReference>
<gene>
    <name evidence="10" type="primary">metA</name>
    <name evidence="8" type="synonym">metAA</name>
    <name evidence="10" type="ORF">IAC74_01325</name>
</gene>
<reference evidence="10" key="2">
    <citation type="journal article" date="2021" name="PeerJ">
        <title>Extensive microbial diversity within the chicken gut microbiome revealed by metagenomics and culture.</title>
        <authorList>
            <person name="Gilroy R."/>
            <person name="Ravi A."/>
            <person name="Getino M."/>
            <person name="Pursley I."/>
            <person name="Horton D.L."/>
            <person name="Alikhan N.F."/>
            <person name="Baker D."/>
            <person name="Gharbi K."/>
            <person name="Hall N."/>
            <person name="Watson M."/>
            <person name="Adriaenssens E.M."/>
            <person name="Foster-Nyarko E."/>
            <person name="Jarju S."/>
            <person name="Secka A."/>
            <person name="Antonio M."/>
            <person name="Oren A."/>
            <person name="Chaudhuri R.R."/>
            <person name="La Ragione R."/>
            <person name="Hildebrand F."/>
            <person name="Pallen M.J."/>
        </authorList>
    </citation>
    <scope>NUCLEOTIDE SEQUENCE</scope>
    <source>
        <strain evidence="10">4920</strain>
    </source>
</reference>
<dbReference type="GO" id="GO:0005737">
    <property type="term" value="C:cytoplasm"/>
    <property type="evidence" value="ECO:0007669"/>
    <property type="project" value="UniProtKB-SubCell"/>
</dbReference>
<evidence type="ECO:0000256" key="1">
    <source>
        <dbReference type="ARBA" id="ARBA00004496"/>
    </source>
</evidence>
<comment type="pathway">
    <text evidence="8">Amino-acid biosynthesis; L-methionine biosynthesis via de novo pathway; O-acetyl-L-homoserine from L-homoserine: step 1/1.</text>
</comment>
<proteinExistence type="inferred from homology"/>
<dbReference type="CDD" id="cd03131">
    <property type="entry name" value="GATase1_HTS"/>
    <property type="match status" value="1"/>
</dbReference>